<proteinExistence type="predicted"/>
<sequence>METILFMIIIGVISTIFGKAKRSQGQSPKKPFSTSGMEEIRTLFKELTNDEPKKTRPIKTELKPELPQNSSKNLEKEYQQVRLESESSRMGMAASRLQSEKLKEQTIQTRQIESDPIISTDPDPKTLINGIIWSEILGEPRSKNPYIAKRG</sequence>
<feature type="compositionally biased region" description="Basic and acidic residues" evidence="1">
    <location>
        <begin position="73"/>
        <end position="87"/>
    </location>
</feature>
<feature type="compositionally biased region" description="Basic and acidic residues" evidence="1">
    <location>
        <begin position="38"/>
        <end position="64"/>
    </location>
</feature>
<evidence type="ECO:0000256" key="1">
    <source>
        <dbReference type="SAM" id="MobiDB-lite"/>
    </source>
</evidence>
<evidence type="ECO:0000313" key="2">
    <source>
        <dbReference type="EMBL" id="MFK9091412.1"/>
    </source>
</evidence>
<evidence type="ECO:0000313" key="3">
    <source>
        <dbReference type="Proteomes" id="UP001623041"/>
    </source>
</evidence>
<accession>A0ABW8RD83</accession>
<feature type="compositionally biased region" description="Polar residues" evidence="1">
    <location>
        <begin position="23"/>
        <end position="36"/>
    </location>
</feature>
<reference evidence="2 3" key="1">
    <citation type="submission" date="2024-11" db="EMBL/GenBank/DDBJ databases">
        <authorList>
            <person name="Lucas J.A."/>
        </authorList>
    </citation>
    <scope>NUCLEOTIDE SEQUENCE [LARGE SCALE GENOMIC DNA]</scope>
    <source>
        <strain evidence="2 3">Z 5.4</strain>
    </source>
</reference>
<feature type="region of interest" description="Disordered" evidence="1">
    <location>
        <begin position="20"/>
        <end position="124"/>
    </location>
</feature>
<protein>
    <recommendedName>
        <fullName evidence="4">Conjugal transfer protein</fullName>
    </recommendedName>
</protein>
<dbReference type="EMBL" id="JBJHQH010000004">
    <property type="protein sequence ID" value="MFK9091412.1"/>
    <property type="molecule type" value="Genomic_DNA"/>
</dbReference>
<dbReference type="RefSeq" id="WP_406580068.1">
    <property type="nucleotide sequence ID" value="NZ_JBJHQH010000004.1"/>
</dbReference>
<organism evidence="2 3">
    <name type="scientific">Bacillus salipaludis</name>
    <dbReference type="NCBI Taxonomy" id="2547811"/>
    <lineage>
        <taxon>Bacteria</taxon>
        <taxon>Bacillati</taxon>
        <taxon>Bacillota</taxon>
        <taxon>Bacilli</taxon>
        <taxon>Bacillales</taxon>
        <taxon>Bacillaceae</taxon>
        <taxon>Bacillus</taxon>
    </lineage>
</organism>
<dbReference type="Proteomes" id="UP001623041">
    <property type="component" value="Unassembled WGS sequence"/>
</dbReference>
<keyword evidence="3" id="KW-1185">Reference proteome</keyword>
<name>A0ABW8RD83_9BACI</name>
<evidence type="ECO:0008006" key="4">
    <source>
        <dbReference type="Google" id="ProtNLM"/>
    </source>
</evidence>
<gene>
    <name evidence="2" type="ORF">ACJEBI_07950</name>
</gene>
<comment type="caution">
    <text evidence="2">The sequence shown here is derived from an EMBL/GenBank/DDBJ whole genome shotgun (WGS) entry which is preliminary data.</text>
</comment>